<reference evidence="12 13" key="1">
    <citation type="submission" date="2017-04" db="EMBL/GenBank/DDBJ databases">
        <authorList>
            <person name="Afonso C.L."/>
            <person name="Miller P.J."/>
            <person name="Scott M.A."/>
            <person name="Spackman E."/>
            <person name="Goraichik I."/>
            <person name="Dimitrov K.M."/>
            <person name="Suarez D.L."/>
            <person name="Swayne D.E."/>
        </authorList>
    </citation>
    <scope>NUCLEOTIDE SEQUENCE [LARGE SCALE GENOMIC DNA]</scope>
    <source>
        <strain evidence="12 13">CGMCC 1.12644</strain>
    </source>
</reference>
<feature type="compositionally biased region" description="Basic and acidic residues" evidence="9">
    <location>
        <begin position="515"/>
        <end position="524"/>
    </location>
</feature>
<name>A0A1W2CNE4_9RHOB</name>
<evidence type="ECO:0000256" key="8">
    <source>
        <dbReference type="RuleBase" id="RU000320"/>
    </source>
</evidence>
<feature type="transmembrane region" description="Helical" evidence="10">
    <location>
        <begin position="373"/>
        <end position="392"/>
    </location>
</feature>
<protein>
    <submittedName>
        <fullName evidence="12">Multisubunit potassium/proton antiporter, PhaD subunit</fullName>
    </submittedName>
</protein>
<evidence type="ECO:0000256" key="6">
    <source>
        <dbReference type="ARBA" id="ARBA00022989"/>
    </source>
</evidence>
<keyword evidence="6 10" id="KW-1133">Transmembrane helix</keyword>
<comment type="similarity">
    <text evidence="3">Belongs to the CPA3 antiporters (TC 2.A.63) subunit D family.</text>
</comment>
<feature type="transmembrane region" description="Helical" evidence="10">
    <location>
        <begin position="276"/>
        <end position="297"/>
    </location>
</feature>
<feature type="transmembrane region" description="Helical" evidence="10">
    <location>
        <begin position="242"/>
        <end position="264"/>
    </location>
</feature>
<dbReference type="PANTHER" id="PTHR42703">
    <property type="entry name" value="NADH DEHYDROGENASE"/>
    <property type="match status" value="1"/>
</dbReference>
<dbReference type="GO" id="GO:0005886">
    <property type="term" value="C:plasma membrane"/>
    <property type="evidence" value="ECO:0007669"/>
    <property type="project" value="UniProtKB-SubCell"/>
</dbReference>
<gene>
    <name evidence="12" type="ORF">SAMN06295998_108101</name>
</gene>
<keyword evidence="4" id="KW-1003">Cell membrane</keyword>
<evidence type="ECO:0000256" key="1">
    <source>
        <dbReference type="ARBA" id="ARBA00002378"/>
    </source>
</evidence>
<evidence type="ECO:0000256" key="10">
    <source>
        <dbReference type="SAM" id="Phobius"/>
    </source>
</evidence>
<comment type="function">
    <text evidence="1">NDH-1 shuttles electrons from NADH, via FMN and iron-sulfur (Fe-S) centers, to quinones in the respiratory chain. The immediate electron acceptor for the enzyme in this species is believed to be ubiquinone. Couples the redox reaction to proton translocation (for every two electrons transferred, four hydrogen ions are translocated across the cytoplasmic membrane), and thus conserves the redox energy in a proton gradient.</text>
</comment>
<sequence length="546" mass="57804">MTHWIIAPIVLPAVLAAVIVMSMRHHVLLQRIFSIAGLTALIAIAAGLAVQSSGGTIEVYDLGNWPAPFGIVLVLDRLSAMMVLLTAVLALVVTLYATGTDWDRRGNHFHALMQFQVMGIMGAFLTGDIFNLFVFFEILLIASYGLMIHAGGTRRLRAGLQYVVFNLLGSTLFLFALGTIYATTGTLNMADLAVRVAEIPESDIALIRIGAVLLLTVFAIKAALLPLHFWLPETYAEAPAPVTALFAVMTKVGAYSILRVYTLIFGPDLRATADVVTPLLMGAALITIIIGMIGVLGTNRLGRLAAFSVIASMGTVFVAMSSFTPETTSATLYYILHSTLATALLFLTVDMVRERRQGSSDGYATLPAFHQQGLIAALFFAAAIAMVGMPPLSGFVGKLLILKAVWPLPGAAAIWAVILITSLVAIVGFGQGGSAVFWKTRPADEEPSDENAPVETPPAPKQGLAFTAAFSLLAGIILLTVFAGPVMGYLNATSAQLYERQGYISAVLTGPDRIGGDKGDKGHGADAYGDTDGHGVTDTPAAEKEH</sequence>
<dbReference type="GO" id="GO:0042773">
    <property type="term" value="P:ATP synthesis coupled electron transport"/>
    <property type="evidence" value="ECO:0007669"/>
    <property type="project" value="InterPro"/>
</dbReference>
<evidence type="ECO:0000256" key="2">
    <source>
        <dbReference type="ARBA" id="ARBA00004651"/>
    </source>
</evidence>
<comment type="subcellular location">
    <subcellularLocation>
        <location evidence="2">Cell membrane</location>
        <topology evidence="2">Multi-pass membrane protein</topology>
    </subcellularLocation>
    <subcellularLocation>
        <location evidence="8">Membrane</location>
        <topology evidence="8">Multi-pass membrane protein</topology>
    </subcellularLocation>
</comment>
<dbReference type="STRING" id="1387277.SAMN06295998_108101"/>
<keyword evidence="13" id="KW-1185">Reference proteome</keyword>
<evidence type="ECO:0000256" key="5">
    <source>
        <dbReference type="ARBA" id="ARBA00022692"/>
    </source>
</evidence>
<evidence type="ECO:0000313" key="12">
    <source>
        <dbReference type="EMBL" id="SMC86504.1"/>
    </source>
</evidence>
<evidence type="ECO:0000256" key="4">
    <source>
        <dbReference type="ARBA" id="ARBA00022475"/>
    </source>
</evidence>
<evidence type="ECO:0000313" key="13">
    <source>
        <dbReference type="Proteomes" id="UP000192330"/>
    </source>
</evidence>
<feature type="transmembrane region" description="Helical" evidence="10">
    <location>
        <begin position="77"/>
        <end position="97"/>
    </location>
</feature>
<dbReference type="PANTHER" id="PTHR42703:SF1">
    <property type="entry name" value="NA(+)_H(+) ANTIPORTER SUBUNIT D1"/>
    <property type="match status" value="1"/>
</dbReference>
<feature type="compositionally biased region" description="Basic and acidic residues" evidence="9">
    <location>
        <begin position="531"/>
        <end position="546"/>
    </location>
</feature>
<feature type="domain" description="NADH:quinone oxidoreductase/Mrp antiporter transmembrane" evidence="11">
    <location>
        <begin position="128"/>
        <end position="416"/>
    </location>
</feature>
<dbReference type="AlphaFoldDB" id="A0A1W2CNE4"/>
<dbReference type="OrthoDB" id="9768329at2"/>
<evidence type="ECO:0000256" key="9">
    <source>
        <dbReference type="SAM" id="MobiDB-lite"/>
    </source>
</evidence>
<feature type="transmembrane region" description="Helical" evidence="10">
    <location>
        <begin position="35"/>
        <end position="57"/>
    </location>
</feature>
<keyword evidence="5 8" id="KW-0812">Transmembrane</keyword>
<feature type="transmembrane region" description="Helical" evidence="10">
    <location>
        <begin position="464"/>
        <end position="490"/>
    </location>
</feature>
<dbReference type="GO" id="GO:0008137">
    <property type="term" value="F:NADH dehydrogenase (ubiquinone) activity"/>
    <property type="evidence" value="ECO:0007669"/>
    <property type="project" value="InterPro"/>
</dbReference>
<feature type="region of interest" description="Disordered" evidence="9">
    <location>
        <begin position="515"/>
        <end position="546"/>
    </location>
</feature>
<evidence type="ECO:0000256" key="7">
    <source>
        <dbReference type="ARBA" id="ARBA00023136"/>
    </source>
</evidence>
<evidence type="ECO:0000256" key="3">
    <source>
        <dbReference type="ARBA" id="ARBA00005346"/>
    </source>
</evidence>
<feature type="transmembrane region" description="Helical" evidence="10">
    <location>
        <begin position="162"/>
        <end position="184"/>
    </location>
</feature>
<feature type="transmembrane region" description="Helical" evidence="10">
    <location>
        <begin position="6"/>
        <end position="23"/>
    </location>
</feature>
<dbReference type="PRINTS" id="PR01437">
    <property type="entry name" value="NUOXDRDTASE4"/>
</dbReference>
<dbReference type="Proteomes" id="UP000192330">
    <property type="component" value="Unassembled WGS sequence"/>
</dbReference>
<organism evidence="12 13">
    <name type="scientific">Primorskyibacter flagellatus</name>
    <dbReference type="NCBI Taxonomy" id="1387277"/>
    <lineage>
        <taxon>Bacteria</taxon>
        <taxon>Pseudomonadati</taxon>
        <taxon>Pseudomonadota</taxon>
        <taxon>Alphaproteobacteria</taxon>
        <taxon>Rhodobacterales</taxon>
        <taxon>Roseobacteraceae</taxon>
        <taxon>Primorskyibacter</taxon>
    </lineage>
</organism>
<dbReference type="InterPro" id="IPR001750">
    <property type="entry name" value="ND/Mrp_TM"/>
</dbReference>
<dbReference type="EMBL" id="FWYD01000008">
    <property type="protein sequence ID" value="SMC86504.1"/>
    <property type="molecule type" value="Genomic_DNA"/>
</dbReference>
<dbReference type="NCBIfam" id="NF009309">
    <property type="entry name" value="PRK12666.1"/>
    <property type="match status" value="1"/>
</dbReference>
<dbReference type="InterPro" id="IPR003918">
    <property type="entry name" value="NADH_UbQ_OxRdtase"/>
</dbReference>
<keyword evidence="7 10" id="KW-0472">Membrane</keyword>
<accession>A0A1W2CNE4</accession>
<feature type="transmembrane region" description="Helical" evidence="10">
    <location>
        <begin position="204"/>
        <end position="230"/>
    </location>
</feature>
<feature type="transmembrane region" description="Helical" evidence="10">
    <location>
        <begin position="412"/>
        <end position="438"/>
    </location>
</feature>
<evidence type="ECO:0000259" key="11">
    <source>
        <dbReference type="Pfam" id="PF00361"/>
    </source>
</evidence>
<feature type="transmembrane region" description="Helical" evidence="10">
    <location>
        <begin position="304"/>
        <end position="324"/>
    </location>
</feature>
<dbReference type="Pfam" id="PF00361">
    <property type="entry name" value="Proton_antipo_M"/>
    <property type="match status" value="1"/>
</dbReference>
<feature type="transmembrane region" description="Helical" evidence="10">
    <location>
        <begin position="330"/>
        <end position="352"/>
    </location>
</feature>
<dbReference type="RefSeq" id="WP_084353265.1">
    <property type="nucleotide sequence ID" value="NZ_FWYD01000008.1"/>
</dbReference>
<proteinExistence type="inferred from homology"/>
<dbReference type="InterPro" id="IPR050586">
    <property type="entry name" value="CPA3_Na-H_Antiporter_D"/>
</dbReference>